<evidence type="ECO:0000313" key="2">
    <source>
        <dbReference type="EMBL" id="KAJ8347967.1"/>
    </source>
</evidence>
<comment type="caution">
    <text evidence="2">The sequence shown here is derived from an EMBL/GenBank/DDBJ whole genome shotgun (WGS) entry which is preliminary data.</text>
</comment>
<dbReference type="AlphaFoldDB" id="A0A9Q1EZ89"/>
<sequence length="182" mass="19709">MIYPSYRPRSAQDVANLRQCVPIAKARCERARGDLCVDLVDVSSLRRSCGPFTRDVISQANRFKAVALCAPHKSAPVISANLPALTYGRYGKYAAANGDIADVDGEKGSDRNAQVPKPAAKRTSPRRTANGGTCANMLEPLFSHSRRLSLCRYSSLSLGRAGTSTGLTFSVWLSTRMQKRGS</sequence>
<dbReference type="EMBL" id="JAINUF010000010">
    <property type="protein sequence ID" value="KAJ8347967.1"/>
    <property type="molecule type" value="Genomic_DNA"/>
</dbReference>
<proteinExistence type="predicted"/>
<feature type="region of interest" description="Disordered" evidence="1">
    <location>
        <begin position="104"/>
        <end position="132"/>
    </location>
</feature>
<gene>
    <name evidence="2" type="ORF">SKAU_G00265560</name>
</gene>
<dbReference type="Proteomes" id="UP001152622">
    <property type="component" value="Chromosome 10"/>
</dbReference>
<name>A0A9Q1EZ89_SYNKA</name>
<evidence type="ECO:0000256" key="1">
    <source>
        <dbReference type="SAM" id="MobiDB-lite"/>
    </source>
</evidence>
<reference evidence="2" key="1">
    <citation type="journal article" date="2023" name="Science">
        <title>Genome structures resolve the early diversification of teleost fishes.</title>
        <authorList>
            <person name="Parey E."/>
            <person name="Louis A."/>
            <person name="Montfort J."/>
            <person name="Bouchez O."/>
            <person name="Roques C."/>
            <person name="Iampietro C."/>
            <person name="Lluch J."/>
            <person name="Castinel A."/>
            <person name="Donnadieu C."/>
            <person name="Desvignes T."/>
            <person name="Floi Bucao C."/>
            <person name="Jouanno E."/>
            <person name="Wen M."/>
            <person name="Mejri S."/>
            <person name="Dirks R."/>
            <person name="Jansen H."/>
            <person name="Henkel C."/>
            <person name="Chen W.J."/>
            <person name="Zahm M."/>
            <person name="Cabau C."/>
            <person name="Klopp C."/>
            <person name="Thompson A.W."/>
            <person name="Robinson-Rechavi M."/>
            <person name="Braasch I."/>
            <person name="Lecointre G."/>
            <person name="Bobe J."/>
            <person name="Postlethwait J.H."/>
            <person name="Berthelot C."/>
            <person name="Roest Crollius H."/>
            <person name="Guiguen Y."/>
        </authorList>
    </citation>
    <scope>NUCLEOTIDE SEQUENCE</scope>
    <source>
        <strain evidence="2">WJC10195</strain>
    </source>
</reference>
<keyword evidence="3" id="KW-1185">Reference proteome</keyword>
<accession>A0A9Q1EZ89</accession>
<protein>
    <submittedName>
        <fullName evidence="2">Uncharacterized protein</fullName>
    </submittedName>
</protein>
<evidence type="ECO:0000313" key="3">
    <source>
        <dbReference type="Proteomes" id="UP001152622"/>
    </source>
</evidence>
<organism evidence="2 3">
    <name type="scientific">Synaphobranchus kaupii</name>
    <name type="common">Kaup's arrowtooth eel</name>
    <dbReference type="NCBI Taxonomy" id="118154"/>
    <lineage>
        <taxon>Eukaryota</taxon>
        <taxon>Metazoa</taxon>
        <taxon>Chordata</taxon>
        <taxon>Craniata</taxon>
        <taxon>Vertebrata</taxon>
        <taxon>Euteleostomi</taxon>
        <taxon>Actinopterygii</taxon>
        <taxon>Neopterygii</taxon>
        <taxon>Teleostei</taxon>
        <taxon>Anguilliformes</taxon>
        <taxon>Synaphobranchidae</taxon>
        <taxon>Synaphobranchus</taxon>
    </lineage>
</organism>